<dbReference type="Gene3D" id="3.30.460.10">
    <property type="entry name" value="Beta Polymerase, domain 2"/>
    <property type="match status" value="1"/>
</dbReference>
<dbReference type="HAMAP" id="MF_01477">
    <property type="entry name" value="Iojap_RsfS"/>
    <property type="match status" value="1"/>
</dbReference>
<keyword evidence="2" id="KW-0810">Translation regulation</keyword>
<dbReference type="EMBL" id="JAENIM010000016">
    <property type="protein sequence ID" value="MBK1790132.1"/>
    <property type="molecule type" value="Genomic_DNA"/>
</dbReference>
<gene>
    <name evidence="2 3" type="primary">rsfS</name>
    <name evidence="3" type="ORF">JIN82_03060</name>
</gene>
<protein>
    <recommendedName>
        <fullName evidence="2">Ribosomal silencing factor RsfS</fullName>
    </recommendedName>
</protein>
<dbReference type="NCBIfam" id="TIGR00090">
    <property type="entry name" value="rsfS_iojap_ybeB"/>
    <property type="match status" value="1"/>
</dbReference>
<dbReference type="GO" id="GO:0005737">
    <property type="term" value="C:cytoplasm"/>
    <property type="evidence" value="ECO:0007669"/>
    <property type="project" value="UniProtKB-SubCell"/>
</dbReference>
<dbReference type="RefSeq" id="WP_200310171.1">
    <property type="nucleotide sequence ID" value="NZ_JAENIM010000016.1"/>
</dbReference>
<dbReference type="GO" id="GO:0090071">
    <property type="term" value="P:negative regulation of ribosome biogenesis"/>
    <property type="evidence" value="ECO:0007669"/>
    <property type="project" value="UniProtKB-UniRule"/>
</dbReference>
<dbReference type="GO" id="GO:0043023">
    <property type="term" value="F:ribosomal large subunit binding"/>
    <property type="evidence" value="ECO:0007669"/>
    <property type="project" value="TreeGrafter"/>
</dbReference>
<sequence length="122" mass="13633">MAIEGLELALACAREADAIQAEDVKVLDVSGISTLTDYMVVCSGNSMPHLRAVIRDIEKHILEEYNSKPAFVDGQGDARWVVLDFIDVMVHVMHEEMRELYGLEDLWGDAPEVEWQTEAAAE</sequence>
<comment type="caution">
    <text evidence="3">The sequence shown here is derived from an EMBL/GenBank/DDBJ whole genome shotgun (WGS) entry which is preliminary data.</text>
</comment>
<reference evidence="3" key="1">
    <citation type="submission" date="2021-01" db="EMBL/GenBank/DDBJ databases">
        <title>Modified the classification status of verrucomicrobia.</title>
        <authorList>
            <person name="Feng X."/>
        </authorList>
    </citation>
    <scope>NUCLEOTIDE SEQUENCE</scope>
    <source>
        <strain evidence="3">_KCTC 22039</strain>
    </source>
</reference>
<dbReference type="PANTHER" id="PTHR21043">
    <property type="entry name" value="IOJAP SUPERFAMILY ORTHOLOG"/>
    <property type="match status" value="1"/>
</dbReference>
<dbReference type="PANTHER" id="PTHR21043:SF0">
    <property type="entry name" value="MITOCHONDRIAL ASSEMBLY OF RIBOSOMAL LARGE SUBUNIT PROTEIN 1"/>
    <property type="match status" value="1"/>
</dbReference>
<dbReference type="InterPro" id="IPR043519">
    <property type="entry name" value="NT_sf"/>
</dbReference>
<comment type="subcellular location">
    <subcellularLocation>
        <location evidence="2">Cytoplasm</location>
    </subcellularLocation>
</comment>
<proteinExistence type="inferred from homology"/>
<dbReference type="GO" id="GO:0017148">
    <property type="term" value="P:negative regulation of translation"/>
    <property type="evidence" value="ECO:0007669"/>
    <property type="project" value="UniProtKB-UniRule"/>
</dbReference>
<organism evidence="3 4">
    <name type="scientific">Persicirhabdus sediminis</name>
    <dbReference type="NCBI Taxonomy" id="454144"/>
    <lineage>
        <taxon>Bacteria</taxon>
        <taxon>Pseudomonadati</taxon>
        <taxon>Verrucomicrobiota</taxon>
        <taxon>Verrucomicrobiia</taxon>
        <taxon>Verrucomicrobiales</taxon>
        <taxon>Verrucomicrobiaceae</taxon>
        <taxon>Persicirhabdus</taxon>
    </lineage>
</organism>
<keyword evidence="4" id="KW-1185">Reference proteome</keyword>
<evidence type="ECO:0000313" key="4">
    <source>
        <dbReference type="Proteomes" id="UP000624703"/>
    </source>
</evidence>
<keyword evidence="2" id="KW-0678">Repressor</keyword>
<dbReference type="GO" id="GO:0042256">
    <property type="term" value="P:cytosolic ribosome assembly"/>
    <property type="evidence" value="ECO:0007669"/>
    <property type="project" value="UniProtKB-UniRule"/>
</dbReference>
<comment type="subunit">
    <text evidence="2">Interacts with ribosomal protein uL14 (rplN).</text>
</comment>
<dbReference type="Pfam" id="PF02410">
    <property type="entry name" value="RsfS"/>
    <property type="match status" value="1"/>
</dbReference>
<dbReference type="SUPFAM" id="SSF81301">
    <property type="entry name" value="Nucleotidyltransferase"/>
    <property type="match status" value="1"/>
</dbReference>
<dbReference type="InterPro" id="IPR004394">
    <property type="entry name" value="Iojap/RsfS/C7orf30"/>
</dbReference>
<accession>A0A8J7MCS9</accession>
<comment type="similarity">
    <text evidence="1 2">Belongs to the Iojap/RsfS family.</text>
</comment>
<evidence type="ECO:0000256" key="2">
    <source>
        <dbReference type="HAMAP-Rule" id="MF_01477"/>
    </source>
</evidence>
<keyword evidence="2" id="KW-0963">Cytoplasm</keyword>
<evidence type="ECO:0000256" key="1">
    <source>
        <dbReference type="ARBA" id="ARBA00010574"/>
    </source>
</evidence>
<dbReference type="Proteomes" id="UP000624703">
    <property type="component" value="Unassembled WGS sequence"/>
</dbReference>
<name>A0A8J7MCS9_9BACT</name>
<evidence type="ECO:0000313" key="3">
    <source>
        <dbReference type="EMBL" id="MBK1790132.1"/>
    </source>
</evidence>
<comment type="function">
    <text evidence="2">Functions as a ribosomal silencing factor. Interacts with ribosomal protein uL14 (rplN), blocking formation of intersubunit bridge B8. Prevents association of the 30S and 50S ribosomal subunits and the formation of functional ribosomes, thus repressing translation.</text>
</comment>
<dbReference type="AlphaFoldDB" id="A0A8J7MCS9"/>